<gene>
    <name evidence="1" type="ORF">B0H17DRAFT_1210454</name>
</gene>
<evidence type="ECO:0000313" key="1">
    <source>
        <dbReference type="EMBL" id="KAJ7667061.1"/>
    </source>
</evidence>
<evidence type="ECO:0000313" key="2">
    <source>
        <dbReference type="Proteomes" id="UP001221757"/>
    </source>
</evidence>
<protein>
    <submittedName>
        <fullName evidence="1">Uncharacterized protein</fullName>
    </submittedName>
</protein>
<name>A0AAD7G8S6_MYCRO</name>
<dbReference type="AlphaFoldDB" id="A0AAD7G8S6"/>
<organism evidence="1 2">
    <name type="scientific">Mycena rosella</name>
    <name type="common">Pink bonnet</name>
    <name type="synonym">Agaricus rosellus</name>
    <dbReference type="NCBI Taxonomy" id="1033263"/>
    <lineage>
        <taxon>Eukaryota</taxon>
        <taxon>Fungi</taxon>
        <taxon>Dikarya</taxon>
        <taxon>Basidiomycota</taxon>
        <taxon>Agaricomycotina</taxon>
        <taxon>Agaricomycetes</taxon>
        <taxon>Agaricomycetidae</taxon>
        <taxon>Agaricales</taxon>
        <taxon>Marasmiineae</taxon>
        <taxon>Mycenaceae</taxon>
        <taxon>Mycena</taxon>
    </lineage>
</organism>
<comment type="caution">
    <text evidence="1">The sequence shown here is derived from an EMBL/GenBank/DDBJ whole genome shotgun (WGS) entry which is preliminary data.</text>
</comment>
<accession>A0AAD7G8S6</accession>
<reference evidence="1" key="1">
    <citation type="submission" date="2023-03" db="EMBL/GenBank/DDBJ databases">
        <title>Massive genome expansion in bonnet fungi (Mycena s.s.) driven by repeated elements and novel gene families across ecological guilds.</title>
        <authorList>
            <consortium name="Lawrence Berkeley National Laboratory"/>
            <person name="Harder C.B."/>
            <person name="Miyauchi S."/>
            <person name="Viragh M."/>
            <person name="Kuo A."/>
            <person name="Thoen E."/>
            <person name="Andreopoulos B."/>
            <person name="Lu D."/>
            <person name="Skrede I."/>
            <person name="Drula E."/>
            <person name="Henrissat B."/>
            <person name="Morin E."/>
            <person name="Kohler A."/>
            <person name="Barry K."/>
            <person name="LaButti K."/>
            <person name="Morin E."/>
            <person name="Salamov A."/>
            <person name="Lipzen A."/>
            <person name="Mereny Z."/>
            <person name="Hegedus B."/>
            <person name="Baldrian P."/>
            <person name="Stursova M."/>
            <person name="Weitz H."/>
            <person name="Taylor A."/>
            <person name="Grigoriev I.V."/>
            <person name="Nagy L.G."/>
            <person name="Martin F."/>
            <person name="Kauserud H."/>
        </authorList>
    </citation>
    <scope>NUCLEOTIDE SEQUENCE</scope>
    <source>
        <strain evidence="1">CBHHK067</strain>
    </source>
</reference>
<proteinExistence type="predicted"/>
<dbReference type="Proteomes" id="UP001221757">
    <property type="component" value="Unassembled WGS sequence"/>
</dbReference>
<keyword evidence="2" id="KW-1185">Reference proteome</keyword>
<sequence length="244" mass="26264">MALLHRDLHLGNIAVEFPFLRTVGVNALMKASRHPICHSCVMRAAIPHLPSLPAYFVESADICGRLSCLMQEEASSIVVKLLDFGCAFRPGTNGVLLEDQGDPALVLKAPECIISKLITNVLAPVLISDNTGTALTPPAESQRAMPTVDPLGKAPLVSSGAGLPRIFASRYLGPLPPKFRMLLEEAALDKIQRTTMGEDMDRLIGVHRIESDQASDALNIDISQLPTAAVEANWARLEQQTLAA</sequence>
<dbReference type="EMBL" id="JARKIE010000206">
    <property type="protein sequence ID" value="KAJ7667061.1"/>
    <property type="molecule type" value="Genomic_DNA"/>
</dbReference>